<reference evidence="2" key="2">
    <citation type="submission" date="2025-05" db="UniProtKB">
        <authorList>
            <consortium name="Ensembl"/>
        </authorList>
    </citation>
    <scope>IDENTIFICATION</scope>
</reference>
<keyword evidence="3" id="KW-1185">Reference proteome</keyword>
<sequence>MEMGEPSSRTTISAGLHQSGLYGRVANRKPLLSKRHITACLEIAKRHLKDSPITRNKILWSDKTKIELFVLNAKLYVWRKPGTIPTVKHGGGSIMLWGCSSEAETGQDRVKDERAKYREILDENLLQSAQDLGLGRSFTFQQDNDTKHTANTKHEWLQNVLECP</sequence>
<dbReference type="GO" id="GO:0015074">
    <property type="term" value="P:DNA integration"/>
    <property type="evidence" value="ECO:0007669"/>
    <property type="project" value="InterPro"/>
</dbReference>
<dbReference type="Gene3D" id="3.30.420.10">
    <property type="entry name" value="Ribonuclease H-like superfamily/Ribonuclease H"/>
    <property type="match status" value="1"/>
</dbReference>
<dbReference type="Proteomes" id="UP000694402">
    <property type="component" value="Unassembled WGS sequence"/>
</dbReference>
<accession>A0AAZ3PS66</accession>
<dbReference type="Pfam" id="PF01498">
    <property type="entry name" value="HTH_Tnp_Tc3_2"/>
    <property type="match status" value="1"/>
</dbReference>
<reference evidence="3" key="1">
    <citation type="journal article" date="2018" name="PLoS ONE">
        <title>Chinook salmon (Oncorhynchus tshawytscha) genome and transcriptome.</title>
        <authorList>
            <person name="Christensen K.A."/>
            <person name="Leong J.S."/>
            <person name="Sakhrani D."/>
            <person name="Biagi C.A."/>
            <person name="Minkley D.R."/>
            <person name="Withler R.E."/>
            <person name="Rondeau E.B."/>
            <person name="Koop B.F."/>
            <person name="Devlin R.H."/>
        </authorList>
    </citation>
    <scope>NUCLEOTIDE SEQUENCE [LARGE SCALE GENOMIC DNA]</scope>
</reference>
<dbReference type="AlphaFoldDB" id="A0AAZ3PS66"/>
<dbReference type="GO" id="GO:0003677">
    <property type="term" value="F:DNA binding"/>
    <property type="evidence" value="ECO:0007669"/>
    <property type="project" value="InterPro"/>
</dbReference>
<dbReference type="GeneTree" id="ENSGT01120000271870"/>
<proteinExistence type="predicted"/>
<dbReference type="PANTHER" id="PTHR23022:SF135">
    <property type="entry name" value="SI:DKEY-77F5.3"/>
    <property type="match status" value="1"/>
</dbReference>
<dbReference type="GO" id="GO:0006313">
    <property type="term" value="P:DNA transposition"/>
    <property type="evidence" value="ECO:0007669"/>
    <property type="project" value="InterPro"/>
</dbReference>
<feature type="domain" description="Transposase Tc1-like" evidence="1">
    <location>
        <begin position="4"/>
        <end position="49"/>
    </location>
</feature>
<dbReference type="InterPro" id="IPR036397">
    <property type="entry name" value="RNaseH_sf"/>
</dbReference>
<evidence type="ECO:0000313" key="3">
    <source>
        <dbReference type="Proteomes" id="UP000694402"/>
    </source>
</evidence>
<evidence type="ECO:0000313" key="2">
    <source>
        <dbReference type="Ensembl" id="ENSOTSP00005119627.1"/>
    </source>
</evidence>
<dbReference type="PANTHER" id="PTHR23022">
    <property type="entry name" value="TRANSPOSABLE ELEMENT-RELATED"/>
    <property type="match status" value="1"/>
</dbReference>
<protein>
    <recommendedName>
        <fullName evidence="1">Transposase Tc1-like domain-containing protein</fullName>
    </recommendedName>
</protein>
<dbReference type="InterPro" id="IPR052338">
    <property type="entry name" value="Transposase_5"/>
</dbReference>
<dbReference type="Ensembl" id="ENSOTST00005118933.1">
    <property type="protein sequence ID" value="ENSOTSP00005145035.1"/>
    <property type="gene ID" value="ENSOTSG00005079597.1"/>
</dbReference>
<dbReference type="Ensembl" id="ENSOTST00005186300.1">
    <property type="protein sequence ID" value="ENSOTSP00005119627.1"/>
    <property type="gene ID" value="ENSOTSG00005079597.1"/>
</dbReference>
<name>A0AAZ3PS66_ONCTS</name>
<evidence type="ECO:0000259" key="1">
    <source>
        <dbReference type="Pfam" id="PF01498"/>
    </source>
</evidence>
<organism evidence="2 3">
    <name type="scientific">Oncorhynchus tshawytscha</name>
    <name type="common">Chinook salmon</name>
    <name type="synonym">Salmo tshawytscha</name>
    <dbReference type="NCBI Taxonomy" id="74940"/>
    <lineage>
        <taxon>Eukaryota</taxon>
        <taxon>Metazoa</taxon>
        <taxon>Chordata</taxon>
        <taxon>Craniata</taxon>
        <taxon>Vertebrata</taxon>
        <taxon>Euteleostomi</taxon>
        <taxon>Actinopterygii</taxon>
        <taxon>Neopterygii</taxon>
        <taxon>Teleostei</taxon>
        <taxon>Protacanthopterygii</taxon>
        <taxon>Salmoniformes</taxon>
        <taxon>Salmonidae</taxon>
        <taxon>Salmoninae</taxon>
        <taxon>Oncorhynchus</taxon>
    </lineage>
</organism>
<dbReference type="InterPro" id="IPR002492">
    <property type="entry name" value="Transposase_Tc1-like"/>
</dbReference>